<protein>
    <submittedName>
        <fullName evidence="1">Uncharacterized protein</fullName>
    </submittedName>
</protein>
<evidence type="ECO:0000313" key="1">
    <source>
        <dbReference type="EMBL" id="CRK83071.1"/>
    </source>
</evidence>
<organism evidence="1 2">
    <name type="scientific">Neobacillus massiliamazoniensis</name>
    <dbReference type="NCBI Taxonomy" id="1499688"/>
    <lineage>
        <taxon>Bacteria</taxon>
        <taxon>Bacillati</taxon>
        <taxon>Bacillota</taxon>
        <taxon>Bacilli</taxon>
        <taxon>Bacillales</taxon>
        <taxon>Bacillaceae</taxon>
        <taxon>Neobacillus</taxon>
    </lineage>
</organism>
<dbReference type="Proteomes" id="UP000199087">
    <property type="component" value="Unassembled WGS sequence"/>
</dbReference>
<dbReference type="EMBL" id="CVRB01000003">
    <property type="protein sequence ID" value="CRK83071.1"/>
    <property type="molecule type" value="Genomic_DNA"/>
</dbReference>
<proteinExistence type="predicted"/>
<dbReference type="AlphaFoldDB" id="A0A0U1NYH1"/>
<keyword evidence="2" id="KW-1185">Reference proteome</keyword>
<gene>
    <name evidence="1" type="ORF">BN000_03028</name>
</gene>
<evidence type="ECO:0000313" key="2">
    <source>
        <dbReference type="Proteomes" id="UP000199087"/>
    </source>
</evidence>
<name>A0A0U1NYH1_9BACI</name>
<dbReference type="RefSeq" id="WP_176699815.1">
    <property type="nucleotide sequence ID" value="NZ_CVRB01000003.1"/>
</dbReference>
<sequence>MENKDMSSNINQNYDLDQDEIMNKVNQTFDKIAQDVKEMIDQNNQQSNL</sequence>
<accession>A0A0U1NYH1</accession>
<reference evidence="2" key="1">
    <citation type="submission" date="2015-05" db="EMBL/GenBank/DDBJ databases">
        <authorList>
            <person name="Urmite Genomes"/>
        </authorList>
    </citation>
    <scope>NUCLEOTIDE SEQUENCE [LARGE SCALE GENOMIC DNA]</scope>
    <source>
        <strain evidence="2">LF1</strain>
    </source>
</reference>